<name>A0A6J1TTX7_FRAOC</name>
<reference evidence="5" key="1">
    <citation type="submission" date="2025-08" db="UniProtKB">
        <authorList>
            <consortium name="RefSeq"/>
        </authorList>
    </citation>
    <scope>IDENTIFICATION</scope>
    <source>
        <tissue evidence="5">Whole organism</tissue>
    </source>
</reference>
<evidence type="ECO:0000256" key="1">
    <source>
        <dbReference type="ARBA" id="ARBA00004201"/>
    </source>
</evidence>
<dbReference type="GO" id="GO:0000290">
    <property type="term" value="P:deadenylation-dependent decapping of nuclear-transcribed mRNA"/>
    <property type="evidence" value="ECO:0007669"/>
    <property type="project" value="InterPro"/>
</dbReference>
<evidence type="ECO:0000313" key="5">
    <source>
        <dbReference type="RefSeq" id="XP_026294081.1"/>
    </source>
</evidence>
<feature type="compositionally biased region" description="Low complexity" evidence="3">
    <location>
        <begin position="315"/>
        <end position="328"/>
    </location>
</feature>
<feature type="region of interest" description="Disordered" evidence="3">
    <location>
        <begin position="769"/>
        <end position="788"/>
    </location>
</feature>
<feature type="compositionally biased region" description="Basic and acidic residues" evidence="3">
    <location>
        <begin position="422"/>
        <end position="450"/>
    </location>
</feature>
<proteinExistence type="predicted"/>
<gene>
    <name evidence="5" type="primary">LOC113218095</name>
</gene>
<feature type="region of interest" description="Disordered" evidence="3">
    <location>
        <begin position="314"/>
        <end position="363"/>
    </location>
</feature>
<dbReference type="PANTHER" id="PTHR21551">
    <property type="entry name" value="TOPOISOMERASE II-ASSOCIATED PROTEIN PAT1"/>
    <property type="match status" value="1"/>
</dbReference>
<protein>
    <submittedName>
        <fullName evidence="5">Protein PAT1 homolog 1 isoform X2</fullName>
    </submittedName>
</protein>
<dbReference type="CTD" id="42058"/>
<feature type="region of interest" description="Disordered" evidence="3">
    <location>
        <begin position="417"/>
        <end position="458"/>
    </location>
</feature>
<dbReference type="GeneID" id="113218095"/>
<dbReference type="PANTHER" id="PTHR21551:SF0">
    <property type="entry name" value="PROTEIN ASSOCIATED WITH TOPO II RELATED-1, ISOFORM A"/>
    <property type="match status" value="1"/>
</dbReference>
<keyword evidence="2" id="KW-0963">Cytoplasm</keyword>
<keyword evidence="4" id="KW-1185">Reference proteome</keyword>
<feature type="compositionally biased region" description="Basic residues" evidence="3">
    <location>
        <begin position="331"/>
        <end position="361"/>
    </location>
</feature>
<evidence type="ECO:0000313" key="4">
    <source>
        <dbReference type="Proteomes" id="UP000504606"/>
    </source>
</evidence>
<dbReference type="GO" id="GO:0000932">
    <property type="term" value="C:P-body"/>
    <property type="evidence" value="ECO:0007669"/>
    <property type="project" value="UniProtKB-SubCell"/>
</dbReference>
<organism evidence="4 5">
    <name type="scientific">Frankliniella occidentalis</name>
    <name type="common">Western flower thrips</name>
    <name type="synonym">Euthrips occidentalis</name>
    <dbReference type="NCBI Taxonomy" id="133901"/>
    <lineage>
        <taxon>Eukaryota</taxon>
        <taxon>Metazoa</taxon>
        <taxon>Ecdysozoa</taxon>
        <taxon>Arthropoda</taxon>
        <taxon>Hexapoda</taxon>
        <taxon>Insecta</taxon>
        <taxon>Pterygota</taxon>
        <taxon>Neoptera</taxon>
        <taxon>Paraneoptera</taxon>
        <taxon>Thysanoptera</taxon>
        <taxon>Terebrantia</taxon>
        <taxon>Thripoidea</taxon>
        <taxon>Thripidae</taxon>
        <taxon>Frankliniella</taxon>
    </lineage>
</organism>
<dbReference type="InterPro" id="IPR039900">
    <property type="entry name" value="Pat1-like"/>
</dbReference>
<evidence type="ECO:0000256" key="2">
    <source>
        <dbReference type="ARBA" id="ARBA00022490"/>
    </source>
</evidence>
<comment type="subcellular location">
    <subcellularLocation>
        <location evidence="1">Cytoplasm</location>
        <location evidence="1">P-body</location>
    </subcellularLocation>
</comment>
<dbReference type="RefSeq" id="XP_026294081.1">
    <property type="nucleotide sequence ID" value="XM_026438296.2"/>
</dbReference>
<dbReference type="AlphaFoldDB" id="A0A6J1TTX7"/>
<dbReference type="GO" id="GO:0003723">
    <property type="term" value="F:RNA binding"/>
    <property type="evidence" value="ECO:0007669"/>
    <property type="project" value="TreeGrafter"/>
</dbReference>
<feature type="region of interest" description="Disordered" evidence="3">
    <location>
        <begin position="1"/>
        <end position="27"/>
    </location>
</feature>
<evidence type="ECO:0000256" key="3">
    <source>
        <dbReference type="SAM" id="MobiDB-lite"/>
    </source>
</evidence>
<accession>A0A6J1TTX7</accession>
<dbReference type="GO" id="GO:0033962">
    <property type="term" value="P:P-body assembly"/>
    <property type="evidence" value="ECO:0007669"/>
    <property type="project" value="TreeGrafter"/>
</dbReference>
<sequence length="788" mass="88040">MAGSFFDFDTNLPAGVEDDSHGMDEEEEQYDALNDETFGTAMDGDWEHDHEELAKITETSRGWKDDYNDVNHNDHDDLRNGQDHLEASLSQLVLEDNDEVAINRRPTSSHLSHSNLVPYPDSPNALRNSVWAVGKHDGPLSASSPLRPRVNVPQGVKNVCTVEELERNLLQMRSGSGSSLPPPPGLGNPVSGGTLRLEDVERKITQVPPQARMNMVPEMPSRFPPGLGRASILLNTMQNQRLMGPPGHLEAQKVPLQQLPLGFNSSNLPPHLAYRQHTFQPIHPGPGIVPLGPHQAQQHPPPFNMNGPRIPPPFHMNNHMPPHLHQQPQHPPHHQHMPHQQHRNSHPQPYHHHHQQQHHQQQHWVNGAGDYDEYAGLMTPWQKQWLLNIQTLQLNVGVPYVVDYYYTVYKTRQERRRCLTNKSEERSAGRPESVKLRERPESAKPGRDRPPSVMGPAKAYTPLQFENSLGKLQCVSVTAPRKLIDMDIVGSEGQEAPSSQRDLKKTKQLLLEIERLYVLLLELEDAFDPQAIEAVAEAAIARAAKDPPDLEPEPEKPSPEELIQRMTSVLVQGDKLYGFMGIRKGKTFLLRLLPHVPLHTGVHTALWGQVLVGLFGVVRRDQADCLLLRFLPELKRWLEVCDLSLILKVVGEVVAEASLKSKSGKSALATAVNSKFGVSALSAIISSSERHLLEMNQKQKDQWAEFLSAIAVVAETARLSDESSSQSFSLSSETLQRHIDACGSALTNKYGAFLKRLFLSDSLKTESVTATDKSNRRSGDSTLHTIIN</sequence>
<dbReference type="Proteomes" id="UP000504606">
    <property type="component" value="Unplaced"/>
</dbReference>